<dbReference type="AlphaFoldDB" id="A0A2T5K0M9"/>
<dbReference type="Proteomes" id="UP000244060">
    <property type="component" value="Unassembled WGS sequence"/>
</dbReference>
<dbReference type="EMBL" id="QAOT01000013">
    <property type="protein sequence ID" value="PTR15975.1"/>
    <property type="molecule type" value="Genomic_DNA"/>
</dbReference>
<protein>
    <submittedName>
        <fullName evidence="1">Uncharacterized protein</fullName>
    </submittedName>
</protein>
<dbReference type="RefSeq" id="WP_108221418.1">
    <property type="nucleotide sequence ID" value="NZ_QAOT01000013.1"/>
</dbReference>
<organism evidence="1 2">
    <name type="scientific">Cereibacter azotoformans</name>
    <dbReference type="NCBI Taxonomy" id="43057"/>
    <lineage>
        <taxon>Bacteria</taxon>
        <taxon>Pseudomonadati</taxon>
        <taxon>Pseudomonadota</taxon>
        <taxon>Alphaproteobacteria</taxon>
        <taxon>Rhodobacterales</taxon>
        <taxon>Paracoccaceae</taxon>
        <taxon>Cereibacter</taxon>
    </lineage>
</organism>
<gene>
    <name evidence="1" type="ORF">C8J28_113123</name>
</gene>
<name>A0A2T5K0M9_9RHOB</name>
<sequence>MNSTIITAPMTVTVSAEAGTFTMARGTWSASAPLACLPGWIKLYRHLRDRGGGGFRRFYEADVQALEAAQREVKGM</sequence>
<comment type="caution">
    <text evidence="1">The sequence shown here is derived from an EMBL/GenBank/DDBJ whole genome shotgun (WGS) entry which is preliminary data.</text>
</comment>
<reference evidence="1 2" key="1">
    <citation type="submission" date="2018-04" db="EMBL/GenBank/DDBJ databases">
        <title>Genomic Encyclopedia of Type Strains, Phase III (KMG-III): the genomes of soil and plant-associated and newly described type strains.</title>
        <authorList>
            <person name="Whitman W."/>
        </authorList>
    </citation>
    <scope>NUCLEOTIDE SEQUENCE [LARGE SCALE GENOMIC DNA]</scope>
    <source>
        <strain evidence="1 2">KA25</strain>
    </source>
</reference>
<accession>A0A2T5K0M9</accession>
<evidence type="ECO:0000313" key="2">
    <source>
        <dbReference type="Proteomes" id="UP000244060"/>
    </source>
</evidence>
<evidence type="ECO:0000313" key="1">
    <source>
        <dbReference type="EMBL" id="PTR15975.1"/>
    </source>
</evidence>
<keyword evidence="2" id="KW-1185">Reference proteome</keyword>
<dbReference type="OrthoDB" id="7776368at2"/>
<proteinExistence type="predicted"/>